<keyword evidence="1" id="KW-0540">Nuclease</keyword>
<dbReference type="GO" id="GO:0005634">
    <property type="term" value="C:nucleus"/>
    <property type="evidence" value="ECO:0007669"/>
    <property type="project" value="TreeGrafter"/>
</dbReference>
<evidence type="ECO:0000313" key="5">
    <source>
        <dbReference type="Proteomes" id="UP001055712"/>
    </source>
</evidence>
<dbReference type="InterPro" id="IPR047021">
    <property type="entry name" value="REXO1/3/4-like"/>
</dbReference>
<reference evidence="4" key="1">
    <citation type="journal article" date="2019" name="Plant J.">
        <title>Chlorella vulgaris genome assembly and annotation reveals the molecular basis for metabolic acclimation to high light conditions.</title>
        <authorList>
            <person name="Cecchin M."/>
            <person name="Marcolungo L."/>
            <person name="Rossato M."/>
            <person name="Girolomoni L."/>
            <person name="Cosentino E."/>
            <person name="Cuine S."/>
            <person name="Li-Beisson Y."/>
            <person name="Delledonne M."/>
            <person name="Ballottari M."/>
        </authorList>
    </citation>
    <scope>NUCLEOTIDE SEQUENCE</scope>
    <source>
        <strain evidence="4">211/11P</strain>
    </source>
</reference>
<dbReference type="InterPro" id="IPR036397">
    <property type="entry name" value="RNaseH_sf"/>
</dbReference>
<dbReference type="Pfam" id="PF00929">
    <property type="entry name" value="RNase_T"/>
    <property type="match status" value="1"/>
</dbReference>
<dbReference type="Gene3D" id="3.30.420.10">
    <property type="entry name" value="Ribonuclease H-like superfamily/Ribonuclease H"/>
    <property type="match status" value="1"/>
</dbReference>
<name>A0A9D4YW26_CHLVU</name>
<keyword evidence="5" id="KW-1185">Reference proteome</keyword>
<keyword evidence="2" id="KW-0378">Hydrolase</keyword>
<dbReference type="SMART" id="SM00479">
    <property type="entry name" value="EXOIII"/>
    <property type="match status" value="1"/>
</dbReference>
<dbReference type="Proteomes" id="UP001055712">
    <property type="component" value="Unassembled WGS sequence"/>
</dbReference>
<dbReference type="EMBL" id="SIDB01000009">
    <property type="protein sequence ID" value="KAI3428820.1"/>
    <property type="molecule type" value="Genomic_DNA"/>
</dbReference>
<evidence type="ECO:0000256" key="2">
    <source>
        <dbReference type="ARBA" id="ARBA00022801"/>
    </source>
</evidence>
<evidence type="ECO:0000313" key="4">
    <source>
        <dbReference type="EMBL" id="KAI3428820.1"/>
    </source>
</evidence>
<dbReference type="InterPro" id="IPR012337">
    <property type="entry name" value="RNaseH-like_sf"/>
</dbReference>
<dbReference type="AlphaFoldDB" id="A0A9D4YW26"/>
<reference evidence="4" key="2">
    <citation type="submission" date="2020-11" db="EMBL/GenBank/DDBJ databases">
        <authorList>
            <person name="Cecchin M."/>
            <person name="Marcolungo L."/>
            <person name="Rossato M."/>
            <person name="Girolomoni L."/>
            <person name="Cosentino E."/>
            <person name="Cuine S."/>
            <person name="Li-Beisson Y."/>
            <person name="Delledonne M."/>
            <person name="Ballottari M."/>
        </authorList>
    </citation>
    <scope>NUCLEOTIDE SEQUENCE</scope>
    <source>
        <strain evidence="4">211/11P</strain>
        <tissue evidence="4">Whole cell</tissue>
    </source>
</reference>
<dbReference type="OrthoDB" id="16516at2759"/>
<organism evidence="4 5">
    <name type="scientific">Chlorella vulgaris</name>
    <name type="common">Green alga</name>
    <dbReference type="NCBI Taxonomy" id="3077"/>
    <lineage>
        <taxon>Eukaryota</taxon>
        <taxon>Viridiplantae</taxon>
        <taxon>Chlorophyta</taxon>
        <taxon>core chlorophytes</taxon>
        <taxon>Trebouxiophyceae</taxon>
        <taxon>Chlorellales</taxon>
        <taxon>Chlorellaceae</taxon>
        <taxon>Chlorella clade</taxon>
        <taxon>Chlorella</taxon>
    </lineage>
</organism>
<dbReference type="SUPFAM" id="SSF53098">
    <property type="entry name" value="Ribonuclease H-like"/>
    <property type="match status" value="1"/>
</dbReference>
<sequence>MAAQQHAHWAGPQGVAAQQGRHFSIDVECVATGTDHNSRSVGQISLVDEHERVLCNFYVRPEQPVVSYLTPLTGLSAPLLAQHGMPFAQAVAMLQQCLPSSAILVGQNIRKDVEWLGLKEGMHFEQMMDLTGLFRVWNPQYKSYSIFGQDHLAKVLLNWDTSAGGHDAVGDALKSIRLFKLYQQLQGDQEQWKAAQQALLDAPPQPSFARKNPSYDGVCMGNRKSCTCGAAFFG</sequence>
<accession>A0A9D4YW26</accession>
<dbReference type="InterPro" id="IPR013520">
    <property type="entry name" value="Ribonucl_H"/>
</dbReference>
<dbReference type="GO" id="GO:0004527">
    <property type="term" value="F:exonuclease activity"/>
    <property type="evidence" value="ECO:0007669"/>
    <property type="project" value="InterPro"/>
</dbReference>
<dbReference type="GO" id="GO:0003676">
    <property type="term" value="F:nucleic acid binding"/>
    <property type="evidence" value="ECO:0007669"/>
    <property type="project" value="InterPro"/>
</dbReference>
<proteinExistence type="predicted"/>
<dbReference type="PANTHER" id="PTHR12801:SF159">
    <property type="entry name" value="C3H1-TYPE DOMAIN-CONTAINING PROTEIN"/>
    <property type="match status" value="1"/>
</dbReference>
<protein>
    <recommendedName>
        <fullName evidence="3">Exonuclease domain-containing protein</fullName>
    </recommendedName>
</protein>
<dbReference type="PANTHER" id="PTHR12801">
    <property type="entry name" value="RNA EXONUCLEASE REXO1 / RECO3 FAMILY MEMBER-RELATED"/>
    <property type="match status" value="1"/>
</dbReference>
<gene>
    <name evidence="4" type="ORF">D9Q98_007637</name>
</gene>
<comment type="caution">
    <text evidence="4">The sequence shown here is derived from an EMBL/GenBank/DDBJ whole genome shotgun (WGS) entry which is preliminary data.</text>
</comment>
<evidence type="ECO:0000256" key="1">
    <source>
        <dbReference type="ARBA" id="ARBA00022722"/>
    </source>
</evidence>
<feature type="domain" description="Exonuclease" evidence="3">
    <location>
        <begin position="21"/>
        <end position="188"/>
    </location>
</feature>
<evidence type="ECO:0000259" key="3">
    <source>
        <dbReference type="SMART" id="SM00479"/>
    </source>
</evidence>